<reference evidence="5" key="3">
    <citation type="journal article" date="2019" name="Int. J. Syst. Evol. Microbiol.">
        <title>The Global Catalogue of Microorganisms (GCM) 10K type strain sequencing project: providing services to taxonomists for standard genome sequencing and annotation.</title>
        <authorList>
            <consortium name="The Broad Institute Genomics Platform"/>
            <consortium name="The Broad Institute Genome Sequencing Center for Infectious Disease"/>
            <person name="Wu L."/>
            <person name="Ma J."/>
        </authorList>
    </citation>
    <scope>NUCLEOTIDE SEQUENCE [LARGE SCALE GENOMIC DNA]</scope>
    <source>
        <strain evidence="5">CGMCC 1.11013</strain>
    </source>
</reference>
<dbReference type="InterPro" id="IPR028973">
    <property type="entry name" value="PhnB-like"/>
</dbReference>
<sequence length="153" mass="16701">MQLDTYVFFNGNCAEALALYQAAFGAQIDTLIRFRDTPDAANVPAEWHDKVMHAMFSLGSSEVMVSDGQFGQPPKEYHGFTFSIAADDAESGERTFNILSEGGTVITPWQSTFFTAGFGMLKDRFGVPWLINVVNAVEVAEDAKQAPAAPEQP</sequence>
<dbReference type="RefSeq" id="WP_052005637.1">
    <property type="nucleotide sequence ID" value="NZ_BMEG01000001.1"/>
</dbReference>
<evidence type="ECO:0000313" key="3">
    <source>
        <dbReference type="EMBL" id="KDR36554.1"/>
    </source>
</evidence>
<reference evidence="3 4" key="2">
    <citation type="submission" date="2014-03" db="EMBL/GenBank/DDBJ databases">
        <title>Draft Genome Sequences of Four Burkholderia Strains.</title>
        <authorList>
            <person name="Liu X.Y."/>
            <person name="Li C.X."/>
            <person name="Xu J.H."/>
        </authorList>
    </citation>
    <scope>NUCLEOTIDE SEQUENCE [LARGE SCALE GENOMIC DNA]</scope>
    <source>
        <strain evidence="3 4">R27</strain>
    </source>
</reference>
<evidence type="ECO:0000313" key="5">
    <source>
        <dbReference type="Proteomes" id="UP000597138"/>
    </source>
</evidence>
<organism evidence="3 4">
    <name type="scientific">Caballeronia grimmiae</name>
    <dbReference type="NCBI Taxonomy" id="1071679"/>
    <lineage>
        <taxon>Bacteria</taxon>
        <taxon>Pseudomonadati</taxon>
        <taxon>Pseudomonadota</taxon>
        <taxon>Betaproteobacteria</taxon>
        <taxon>Burkholderiales</taxon>
        <taxon>Burkholderiaceae</taxon>
        <taxon>Caballeronia</taxon>
    </lineage>
</organism>
<dbReference type="Gene3D" id="3.10.180.10">
    <property type="entry name" value="2,3-Dihydroxybiphenyl 1,2-Dioxygenase, domain 1"/>
    <property type="match status" value="1"/>
</dbReference>
<dbReference type="PANTHER" id="PTHR33990">
    <property type="entry name" value="PROTEIN YJDN-RELATED"/>
    <property type="match status" value="1"/>
</dbReference>
<name>A0A069P9M5_9BURK</name>
<dbReference type="EMBL" id="BMEG01000001">
    <property type="protein sequence ID" value="GGD54963.1"/>
    <property type="molecule type" value="Genomic_DNA"/>
</dbReference>
<dbReference type="CDD" id="cd06588">
    <property type="entry name" value="PhnB_like"/>
    <property type="match status" value="1"/>
</dbReference>
<comment type="caution">
    <text evidence="3">The sequence shown here is derived from an EMBL/GenBank/DDBJ whole genome shotgun (WGS) entry which is preliminary data.</text>
</comment>
<evidence type="ECO:0000313" key="2">
    <source>
        <dbReference type="EMBL" id="GGD54963.1"/>
    </source>
</evidence>
<proteinExistence type="predicted"/>
<dbReference type="EMBL" id="JFHE01000003">
    <property type="protein sequence ID" value="KDR36554.1"/>
    <property type="molecule type" value="Genomic_DNA"/>
</dbReference>
<dbReference type="PANTHER" id="PTHR33990:SF1">
    <property type="entry name" value="PROTEIN YJDN"/>
    <property type="match status" value="1"/>
</dbReference>
<evidence type="ECO:0000259" key="1">
    <source>
        <dbReference type="Pfam" id="PF06983"/>
    </source>
</evidence>
<evidence type="ECO:0000313" key="4">
    <source>
        <dbReference type="Proteomes" id="UP000027439"/>
    </source>
</evidence>
<accession>A0A069P9M5</accession>
<dbReference type="InterPro" id="IPR029068">
    <property type="entry name" value="Glyas_Bleomycin-R_OHBP_Dase"/>
</dbReference>
<gene>
    <name evidence="3" type="ORF">BG57_17080</name>
    <name evidence="2" type="ORF">GCM10010985_05970</name>
</gene>
<dbReference type="Proteomes" id="UP000027439">
    <property type="component" value="Unassembled WGS sequence"/>
</dbReference>
<dbReference type="eggNOG" id="COG2764">
    <property type="taxonomic scope" value="Bacteria"/>
</dbReference>
<dbReference type="Proteomes" id="UP000597138">
    <property type="component" value="Unassembled WGS sequence"/>
</dbReference>
<dbReference type="STRING" id="1071679.BG57_17080"/>
<reference evidence="2" key="4">
    <citation type="submission" date="2024-05" db="EMBL/GenBank/DDBJ databases">
        <authorList>
            <person name="Sun Q."/>
            <person name="Zhou Y."/>
        </authorList>
    </citation>
    <scope>NUCLEOTIDE SEQUENCE</scope>
    <source>
        <strain evidence="2">CGMCC 1.11013</strain>
    </source>
</reference>
<dbReference type="AlphaFoldDB" id="A0A069P9M5"/>
<feature type="domain" description="PhnB-like" evidence="1">
    <location>
        <begin position="5"/>
        <end position="131"/>
    </location>
</feature>
<dbReference type="SUPFAM" id="SSF54593">
    <property type="entry name" value="Glyoxalase/Bleomycin resistance protein/Dihydroxybiphenyl dioxygenase"/>
    <property type="match status" value="1"/>
</dbReference>
<keyword evidence="5" id="KW-1185">Reference proteome</keyword>
<protein>
    <submittedName>
        <fullName evidence="3">Glyoxalase</fullName>
    </submittedName>
    <submittedName>
        <fullName evidence="2">VOC family protein</fullName>
    </submittedName>
</protein>
<dbReference type="Pfam" id="PF06983">
    <property type="entry name" value="3-dmu-9_3-mt"/>
    <property type="match status" value="1"/>
</dbReference>
<reference evidence="2" key="1">
    <citation type="journal article" date="2014" name="Int. J. Syst. Evol. Microbiol.">
        <title>Complete genome of a new Firmicutes species belonging to the dominant human colonic microbiota ('Ruminococcus bicirculans') reveals two chromosomes and a selective capacity to utilize plant glucans.</title>
        <authorList>
            <consortium name="NISC Comparative Sequencing Program"/>
            <person name="Wegmann U."/>
            <person name="Louis P."/>
            <person name="Goesmann A."/>
            <person name="Henrissat B."/>
            <person name="Duncan S.H."/>
            <person name="Flint H.J."/>
        </authorList>
    </citation>
    <scope>NUCLEOTIDE SEQUENCE</scope>
    <source>
        <strain evidence="2">CGMCC 1.11013</strain>
    </source>
</reference>
<dbReference type="OrthoDB" id="9795306at2"/>